<dbReference type="PANTHER" id="PTHR38340:SF1">
    <property type="entry name" value="S-LAYER PROTEIN"/>
    <property type="match status" value="1"/>
</dbReference>
<sequence>LYGNWGNDTLIGGTGNDYMEGGQGNDTYVFAKGHGQDTILDYDPYDSNTVDTIQFTDVDFAEVKFRRNNNDLIIYGYNDNDSVTVRFFFYDDFYTIEKFVFKDKTVTLAQLRKDGMQLYGTSGDDSISLTNGRAFVYGDDGNDKIITGGYNDVLDGGAGDDKLYGNWGNDTLIGGTGNDYMEGGQGNDTYVFAKGHGQDTILDYDPYDSNTVDTIQFTDVDFAEVKFRRNNNDLIIYGYNDNDSVTVRFFFYDDFYTIEKFVFKDKTVTLAQLRKIIIT</sequence>
<accession>A0A2N9XMP5</accession>
<evidence type="ECO:0008006" key="5">
    <source>
        <dbReference type="Google" id="ProtNLM"/>
    </source>
</evidence>
<evidence type="ECO:0000256" key="1">
    <source>
        <dbReference type="ARBA" id="ARBA00004613"/>
    </source>
</evidence>
<proteinExistence type="predicted"/>
<dbReference type="GO" id="GO:0005509">
    <property type="term" value="F:calcium ion binding"/>
    <property type="evidence" value="ECO:0007669"/>
    <property type="project" value="InterPro"/>
</dbReference>
<dbReference type="Proteomes" id="UP000231484">
    <property type="component" value="Unassembled WGS sequence"/>
</dbReference>
<dbReference type="Pfam" id="PF00353">
    <property type="entry name" value="HemolysinCabind"/>
    <property type="match status" value="2"/>
</dbReference>
<dbReference type="InterPro" id="IPR011049">
    <property type="entry name" value="Serralysin-like_metalloprot_C"/>
</dbReference>
<organism evidence="3 4">
    <name type="scientific">Snodgrassella alvi</name>
    <dbReference type="NCBI Taxonomy" id="1196083"/>
    <lineage>
        <taxon>Bacteria</taxon>
        <taxon>Pseudomonadati</taxon>
        <taxon>Pseudomonadota</taxon>
        <taxon>Betaproteobacteria</taxon>
        <taxon>Neisseriales</taxon>
        <taxon>Neisseriaceae</taxon>
        <taxon>Snodgrassella</taxon>
    </lineage>
</organism>
<dbReference type="InterPro" id="IPR018511">
    <property type="entry name" value="Hemolysin-typ_Ca-bd_CS"/>
</dbReference>
<comment type="subcellular location">
    <subcellularLocation>
        <location evidence="1">Secreted</location>
    </subcellularLocation>
</comment>
<comment type="caution">
    <text evidence="3">The sequence shown here is derived from an EMBL/GenBank/DDBJ whole genome shotgun (WGS) entry which is preliminary data.</text>
</comment>
<feature type="non-terminal residue" evidence="3">
    <location>
        <position position="1"/>
    </location>
</feature>
<dbReference type="EMBL" id="MEIQ01000047">
    <property type="protein sequence ID" value="PIT49600.1"/>
    <property type="molecule type" value="Genomic_DNA"/>
</dbReference>
<name>A0A2N9XMP5_9NEIS</name>
<protein>
    <recommendedName>
        <fullName evidence="5">Haemolysin-type calcium binding-related domain-containing protein</fullName>
    </recommendedName>
</protein>
<dbReference type="PRINTS" id="PR00313">
    <property type="entry name" value="CABNDNGRPT"/>
</dbReference>
<dbReference type="PROSITE" id="PS00330">
    <property type="entry name" value="HEMOLYSIN_CALCIUM"/>
    <property type="match status" value="1"/>
</dbReference>
<gene>
    <name evidence="3" type="ORF">BHC48_08425</name>
</gene>
<dbReference type="SUPFAM" id="SSF51120">
    <property type="entry name" value="beta-Roll"/>
    <property type="match status" value="2"/>
</dbReference>
<evidence type="ECO:0000256" key="2">
    <source>
        <dbReference type="ARBA" id="ARBA00022525"/>
    </source>
</evidence>
<keyword evidence="2" id="KW-0964">Secreted</keyword>
<dbReference type="PANTHER" id="PTHR38340">
    <property type="entry name" value="S-LAYER PROTEIN"/>
    <property type="match status" value="1"/>
</dbReference>
<evidence type="ECO:0000313" key="3">
    <source>
        <dbReference type="EMBL" id="PIT49600.1"/>
    </source>
</evidence>
<dbReference type="InterPro" id="IPR001343">
    <property type="entry name" value="Hemolysn_Ca-bd"/>
</dbReference>
<dbReference type="GO" id="GO:0005576">
    <property type="term" value="C:extracellular region"/>
    <property type="evidence" value="ECO:0007669"/>
    <property type="project" value="UniProtKB-SubCell"/>
</dbReference>
<dbReference type="Gene3D" id="2.150.10.10">
    <property type="entry name" value="Serralysin-like metalloprotease, C-terminal"/>
    <property type="match status" value="2"/>
</dbReference>
<evidence type="ECO:0000313" key="4">
    <source>
        <dbReference type="Proteomes" id="UP000231484"/>
    </source>
</evidence>
<reference evidence="3 4" key="1">
    <citation type="journal article" date="2017" name="MBio">
        <title>Type VI secretion-mediated competition in the bee gut microbiome.</title>
        <authorList>
            <person name="Steele M.I."/>
            <person name="Kwong W.K."/>
            <person name="Powell J.E."/>
            <person name="Whiteley M."/>
            <person name="Moran N.A."/>
        </authorList>
    </citation>
    <scope>NUCLEOTIDE SEQUENCE [LARGE SCALE GENOMIC DNA]</scope>
    <source>
        <strain evidence="3 4">Occ4-2</strain>
    </source>
</reference>
<dbReference type="AlphaFoldDB" id="A0A2N9XMP5"/>
<dbReference type="InterPro" id="IPR050557">
    <property type="entry name" value="RTX_toxin/Mannuronan_C5-epim"/>
</dbReference>